<dbReference type="AlphaFoldDB" id="A0A5B6UYF6"/>
<dbReference type="InterPro" id="IPR036397">
    <property type="entry name" value="RNaseH_sf"/>
</dbReference>
<keyword evidence="3" id="KW-1185">Reference proteome</keyword>
<gene>
    <name evidence="2" type="ORF">EPI10_028515</name>
</gene>
<reference evidence="3" key="1">
    <citation type="journal article" date="2019" name="Plant Biotechnol. J.">
        <title>Genome sequencing of the Australian wild diploid species Gossypium australe highlights disease resistance and delayed gland morphogenesis.</title>
        <authorList>
            <person name="Cai Y."/>
            <person name="Cai X."/>
            <person name="Wang Q."/>
            <person name="Wang P."/>
            <person name="Zhang Y."/>
            <person name="Cai C."/>
            <person name="Xu Y."/>
            <person name="Wang K."/>
            <person name="Zhou Z."/>
            <person name="Wang C."/>
            <person name="Geng S."/>
            <person name="Li B."/>
            <person name="Dong Q."/>
            <person name="Hou Y."/>
            <person name="Wang H."/>
            <person name="Ai P."/>
            <person name="Liu Z."/>
            <person name="Yi F."/>
            <person name="Sun M."/>
            <person name="An G."/>
            <person name="Cheng J."/>
            <person name="Zhang Y."/>
            <person name="Shi Q."/>
            <person name="Xie Y."/>
            <person name="Shi X."/>
            <person name="Chang Y."/>
            <person name="Huang F."/>
            <person name="Chen Y."/>
            <person name="Hong S."/>
            <person name="Mi L."/>
            <person name="Sun Q."/>
            <person name="Zhang L."/>
            <person name="Zhou B."/>
            <person name="Peng R."/>
            <person name="Zhang X."/>
            <person name="Liu F."/>
        </authorList>
    </citation>
    <scope>NUCLEOTIDE SEQUENCE [LARGE SCALE GENOMIC DNA]</scope>
    <source>
        <strain evidence="3">cv. PA1801</strain>
    </source>
</reference>
<dbReference type="InterPro" id="IPR052160">
    <property type="entry name" value="Gypsy_RT_Integrase-like"/>
</dbReference>
<evidence type="ECO:0000313" key="2">
    <source>
        <dbReference type="EMBL" id="KAA3461986.1"/>
    </source>
</evidence>
<dbReference type="GO" id="GO:0003676">
    <property type="term" value="F:nucleic acid binding"/>
    <property type="evidence" value="ECO:0007669"/>
    <property type="project" value="InterPro"/>
</dbReference>
<proteinExistence type="predicted"/>
<protein>
    <submittedName>
        <fullName evidence="2">Transposon Ty3-I Gag-Pol polyprotein</fullName>
    </submittedName>
</protein>
<feature type="domain" description="Integrase catalytic" evidence="1">
    <location>
        <begin position="1"/>
        <end position="69"/>
    </location>
</feature>
<dbReference type="EMBL" id="SMMG02000009">
    <property type="protein sequence ID" value="KAA3461986.1"/>
    <property type="molecule type" value="Genomic_DNA"/>
</dbReference>
<accession>A0A5B6UYF6</accession>
<dbReference type="GO" id="GO:0015074">
    <property type="term" value="P:DNA integration"/>
    <property type="evidence" value="ECO:0007669"/>
    <property type="project" value="InterPro"/>
</dbReference>
<dbReference type="InterPro" id="IPR001584">
    <property type="entry name" value="Integrase_cat-core"/>
</dbReference>
<dbReference type="PROSITE" id="PS50994">
    <property type="entry name" value="INTEGRASE"/>
    <property type="match status" value="1"/>
</dbReference>
<name>A0A5B6UYF6_9ROSI</name>
<dbReference type="Proteomes" id="UP000325315">
    <property type="component" value="Unassembled WGS sequence"/>
</dbReference>
<dbReference type="InterPro" id="IPR012337">
    <property type="entry name" value="RNaseH-like_sf"/>
</dbReference>
<dbReference type="SUPFAM" id="SSF53098">
    <property type="entry name" value="Ribonuclease H-like"/>
    <property type="match status" value="1"/>
</dbReference>
<sequence length="69" mass="8090">MRNEMPLTNITELEYILVAIDYVSKWVEAKAYLINDANVVMWFLQKHIFMIFGTPRAIISDEGTHFVNK</sequence>
<dbReference type="OrthoDB" id="1001372at2759"/>
<dbReference type="PANTHER" id="PTHR47266">
    <property type="entry name" value="ENDONUCLEASE-RELATED"/>
    <property type="match status" value="1"/>
</dbReference>
<dbReference type="Gene3D" id="3.30.420.10">
    <property type="entry name" value="Ribonuclease H-like superfamily/Ribonuclease H"/>
    <property type="match status" value="1"/>
</dbReference>
<evidence type="ECO:0000259" key="1">
    <source>
        <dbReference type="PROSITE" id="PS50994"/>
    </source>
</evidence>
<evidence type="ECO:0000313" key="3">
    <source>
        <dbReference type="Proteomes" id="UP000325315"/>
    </source>
</evidence>
<organism evidence="2 3">
    <name type="scientific">Gossypium australe</name>
    <dbReference type="NCBI Taxonomy" id="47621"/>
    <lineage>
        <taxon>Eukaryota</taxon>
        <taxon>Viridiplantae</taxon>
        <taxon>Streptophyta</taxon>
        <taxon>Embryophyta</taxon>
        <taxon>Tracheophyta</taxon>
        <taxon>Spermatophyta</taxon>
        <taxon>Magnoliopsida</taxon>
        <taxon>eudicotyledons</taxon>
        <taxon>Gunneridae</taxon>
        <taxon>Pentapetalae</taxon>
        <taxon>rosids</taxon>
        <taxon>malvids</taxon>
        <taxon>Malvales</taxon>
        <taxon>Malvaceae</taxon>
        <taxon>Malvoideae</taxon>
        <taxon>Gossypium</taxon>
    </lineage>
</organism>
<comment type="caution">
    <text evidence="2">The sequence shown here is derived from an EMBL/GenBank/DDBJ whole genome shotgun (WGS) entry which is preliminary data.</text>
</comment>